<accession>A0A0B1SU00</accession>
<dbReference type="EMBL" id="KN555188">
    <property type="protein sequence ID" value="KHJ88793.1"/>
    <property type="molecule type" value="Genomic_DNA"/>
</dbReference>
<protein>
    <recommendedName>
        <fullName evidence="3">MULE transposase domain-containing protein</fullName>
    </recommendedName>
</protein>
<evidence type="ECO:0008006" key="3">
    <source>
        <dbReference type="Google" id="ProtNLM"/>
    </source>
</evidence>
<name>A0A0B1SU00_OESDE</name>
<dbReference type="Proteomes" id="UP000053660">
    <property type="component" value="Unassembled WGS sequence"/>
</dbReference>
<gene>
    <name evidence="1" type="ORF">OESDEN_11404</name>
</gene>
<evidence type="ECO:0000313" key="1">
    <source>
        <dbReference type="EMBL" id="KHJ88793.1"/>
    </source>
</evidence>
<dbReference type="AlphaFoldDB" id="A0A0B1SU00"/>
<dbReference type="OrthoDB" id="5843846at2759"/>
<evidence type="ECO:0000313" key="2">
    <source>
        <dbReference type="Proteomes" id="UP000053660"/>
    </source>
</evidence>
<sequence length="425" mass="49764">MHPIILISGTTLDRGLPIKDFERWRRRLRIFVGEDEQRRRHVPVYLMQESQGMEIIKVIGDDFQYNPCAMDHQCTPVNYSKDKGNRLAYKLVGDIKSDRYYAGKAPRHIYEEKLAETDELYDGEVVMAFYGDGFEQRRRTIRRAVNSLKDHAVDNVPDELALLRDGTRFKACDNGLYTLVADGVHTKQPKTLVQLYCIHVVYGGGIEVPLVYALTARKLEETYETIFTHLQNLLLRYRPRPMQRLRVVLELPAINAAKRVFTDSIVQGCAFHLSQAWNRQRDKCRITDYIQGETRDERVEEWWDTIKGVFFLPERLRRGVGALHNPPAPEDHPAHPGCLQFLHYLWSTWFEGPFAELWCKWELTELRTTNLAEAYHSRLNTTFPTDHPDMRTLLEKLRAINLEAVCTLQWLENNPGREKRLRRRD</sequence>
<reference evidence="1 2" key="1">
    <citation type="submission" date="2014-03" db="EMBL/GenBank/DDBJ databases">
        <title>Draft genome of the hookworm Oesophagostomum dentatum.</title>
        <authorList>
            <person name="Mitreva M."/>
        </authorList>
    </citation>
    <scope>NUCLEOTIDE SEQUENCE [LARGE SCALE GENOMIC DNA]</scope>
    <source>
        <strain evidence="1 2">OD-Hann</strain>
    </source>
</reference>
<proteinExistence type="predicted"/>
<keyword evidence="2" id="KW-1185">Reference proteome</keyword>
<organism evidence="1 2">
    <name type="scientific">Oesophagostomum dentatum</name>
    <name type="common">Nodular worm</name>
    <dbReference type="NCBI Taxonomy" id="61180"/>
    <lineage>
        <taxon>Eukaryota</taxon>
        <taxon>Metazoa</taxon>
        <taxon>Ecdysozoa</taxon>
        <taxon>Nematoda</taxon>
        <taxon>Chromadorea</taxon>
        <taxon>Rhabditida</taxon>
        <taxon>Rhabditina</taxon>
        <taxon>Rhabditomorpha</taxon>
        <taxon>Strongyloidea</taxon>
        <taxon>Strongylidae</taxon>
        <taxon>Oesophagostomum</taxon>
    </lineage>
</organism>